<comment type="caution">
    <text evidence="1">The sequence shown here is derived from an EMBL/GenBank/DDBJ whole genome shotgun (WGS) entry which is preliminary data.</text>
</comment>
<sequence>MNSAKYTQRELRIKFGMPLAVINKILKNRDSLKQMGLRTNA</sequence>
<accession>A0A177B7T8</accession>
<name>A0A177B7T8_9BILA</name>
<keyword evidence="2" id="KW-1185">Reference proteome</keyword>
<dbReference type="EMBL" id="LWCA01000157">
    <property type="protein sequence ID" value="OAF70358.1"/>
    <property type="molecule type" value="Genomic_DNA"/>
</dbReference>
<protein>
    <submittedName>
        <fullName evidence="1">Uncharacterized protein</fullName>
    </submittedName>
</protein>
<evidence type="ECO:0000313" key="2">
    <source>
        <dbReference type="Proteomes" id="UP000078046"/>
    </source>
</evidence>
<organism evidence="1 2">
    <name type="scientific">Intoshia linei</name>
    <dbReference type="NCBI Taxonomy" id="1819745"/>
    <lineage>
        <taxon>Eukaryota</taxon>
        <taxon>Metazoa</taxon>
        <taxon>Spiralia</taxon>
        <taxon>Lophotrochozoa</taxon>
        <taxon>Mesozoa</taxon>
        <taxon>Orthonectida</taxon>
        <taxon>Rhopaluridae</taxon>
        <taxon>Intoshia</taxon>
    </lineage>
</organism>
<gene>
    <name evidence="1" type="ORF">A3Q56_01794</name>
</gene>
<dbReference type="AlphaFoldDB" id="A0A177B7T8"/>
<dbReference type="Proteomes" id="UP000078046">
    <property type="component" value="Unassembled WGS sequence"/>
</dbReference>
<evidence type="ECO:0000313" key="1">
    <source>
        <dbReference type="EMBL" id="OAF70358.1"/>
    </source>
</evidence>
<proteinExistence type="predicted"/>
<reference evidence="1 2" key="1">
    <citation type="submission" date="2016-04" db="EMBL/GenBank/DDBJ databases">
        <title>The genome of Intoshia linei affirms orthonectids as highly simplified spiralians.</title>
        <authorList>
            <person name="Mikhailov K.V."/>
            <person name="Slusarev G.S."/>
            <person name="Nikitin M.A."/>
            <person name="Logacheva M.D."/>
            <person name="Penin A."/>
            <person name="Aleoshin V."/>
            <person name="Panchin Y.V."/>
        </authorList>
    </citation>
    <scope>NUCLEOTIDE SEQUENCE [LARGE SCALE GENOMIC DNA]</scope>
    <source>
        <strain evidence="1">Intl2013</strain>
        <tissue evidence="1">Whole animal</tissue>
    </source>
</reference>